<feature type="compositionally biased region" description="Pro residues" evidence="1">
    <location>
        <begin position="105"/>
        <end position="117"/>
    </location>
</feature>
<dbReference type="SUPFAM" id="SSF51735">
    <property type="entry name" value="NAD(P)-binding Rossmann-fold domains"/>
    <property type="match status" value="1"/>
</dbReference>
<name>A0ABS5ASI6_9PSEU</name>
<evidence type="ECO:0000313" key="3">
    <source>
        <dbReference type="EMBL" id="MBP2479524.1"/>
    </source>
</evidence>
<gene>
    <name evidence="3" type="ORF">JOF53_008396</name>
</gene>
<evidence type="ECO:0000313" key="4">
    <source>
        <dbReference type="Proteomes" id="UP001519363"/>
    </source>
</evidence>
<keyword evidence="4" id="KW-1185">Reference proteome</keyword>
<dbReference type="Pfam" id="PF00044">
    <property type="entry name" value="Gp_dh_N"/>
    <property type="match status" value="1"/>
</dbReference>
<proteinExistence type="predicted"/>
<dbReference type="SMART" id="SM00846">
    <property type="entry name" value="Gp_dh_N"/>
    <property type="match status" value="1"/>
</dbReference>
<protein>
    <recommendedName>
        <fullName evidence="2">Glyceraldehyde 3-phosphate dehydrogenase NAD(P) binding domain-containing protein</fullName>
    </recommendedName>
</protein>
<dbReference type="InterPro" id="IPR036291">
    <property type="entry name" value="NAD(P)-bd_dom_sf"/>
</dbReference>
<feature type="region of interest" description="Disordered" evidence="1">
    <location>
        <begin position="94"/>
        <end position="131"/>
    </location>
</feature>
<organism evidence="3 4">
    <name type="scientific">Crossiella equi</name>
    <dbReference type="NCBI Taxonomy" id="130796"/>
    <lineage>
        <taxon>Bacteria</taxon>
        <taxon>Bacillati</taxon>
        <taxon>Actinomycetota</taxon>
        <taxon>Actinomycetes</taxon>
        <taxon>Pseudonocardiales</taxon>
        <taxon>Pseudonocardiaceae</taxon>
        <taxon>Crossiella</taxon>
    </lineage>
</organism>
<feature type="compositionally biased region" description="Low complexity" evidence="1">
    <location>
        <begin position="118"/>
        <end position="131"/>
    </location>
</feature>
<accession>A0ABS5ASI6</accession>
<dbReference type="RefSeq" id="WP_245372988.1">
    <property type="nucleotide sequence ID" value="NZ_JAGIOO010000001.1"/>
</dbReference>
<comment type="caution">
    <text evidence="3">The sequence shown here is derived from an EMBL/GenBank/DDBJ whole genome shotgun (WGS) entry which is preliminary data.</text>
</comment>
<evidence type="ECO:0000259" key="2">
    <source>
        <dbReference type="SMART" id="SM00846"/>
    </source>
</evidence>
<evidence type="ECO:0000256" key="1">
    <source>
        <dbReference type="SAM" id="MobiDB-lite"/>
    </source>
</evidence>
<dbReference type="EMBL" id="JAGIOO010000001">
    <property type="protein sequence ID" value="MBP2479524.1"/>
    <property type="molecule type" value="Genomic_DNA"/>
</dbReference>
<dbReference type="Gene3D" id="3.40.50.720">
    <property type="entry name" value="NAD(P)-binding Rossmann-like Domain"/>
    <property type="match status" value="1"/>
</dbReference>
<dbReference type="Proteomes" id="UP001519363">
    <property type="component" value="Unassembled WGS sequence"/>
</dbReference>
<sequence length="131" mass="13708">MTSEECAMVVRVGGNGLGRDIPRAPAGRVGTARTVVAVNDLTTPEALAHLLAHDSTYDPWPGQVTARGNGLVLNGFTNRQAAVDRLVSRSSKAILTAPAGTRSSPTPPARPTAPTPWPWSRTRSSASAKAR</sequence>
<dbReference type="InterPro" id="IPR020828">
    <property type="entry name" value="GlycerAld_3-P_DH_NAD(P)-bd"/>
</dbReference>
<reference evidence="3 4" key="1">
    <citation type="submission" date="2021-03" db="EMBL/GenBank/DDBJ databases">
        <title>Sequencing the genomes of 1000 actinobacteria strains.</title>
        <authorList>
            <person name="Klenk H.-P."/>
        </authorList>
    </citation>
    <scope>NUCLEOTIDE SEQUENCE [LARGE SCALE GENOMIC DNA]</scope>
    <source>
        <strain evidence="3 4">DSM 44580</strain>
    </source>
</reference>
<feature type="domain" description="Glyceraldehyde 3-phosphate dehydrogenase NAD(P) binding" evidence="2">
    <location>
        <begin position="10"/>
        <end position="99"/>
    </location>
</feature>